<dbReference type="Proteomes" id="UP000827092">
    <property type="component" value="Unassembled WGS sequence"/>
</dbReference>
<accession>A0AAV6VE57</accession>
<keyword evidence="2" id="KW-1185">Reference proteome</keyword>
<dbReference type="EMBL" id="JAFNEN010000105">
    <property type="protein sequence ID" value="KAG8194304.1"/>
    <property type="molecule type" value="Genomic_DNA"/>
</dbReference>
<proteinExistence type="predicted"/>
<sequence>MALLEYQQPKSPLRFRRRSKTFHRQFPRKTLSQNHPLLLEDALLPKKIKKSKRRQFSYPSRRKIIKCCRFATFTAAHKLHSHLLGLRTQTLMAPRSNNHAKSQLTPSWTINQQGIPTPFPRKMAICWTQCHISRNSSGNVSSSTLVKIV</sequence>
<dbReference type="AlphaFoldDB" id="A0AAV6VE57"/>
<evidence type="ECO:0000313" key="1">
    <source>
        <dbReference type="EMBL" id="KAG8194304.1"/>
    </source>
</evidence>
<organism evidence="1 2">
    <name type="scientific">Oedothorax gibbosus</name>
    <dbReference type="NCBI Taxonomy" id="931172"/>
    <lineage>
        <taxon>Eukaryota</taxon>
        <taxon>Metazoa</taxon>
        <taxon>Ecdysozoa</taxon>
        <taxon>Arthropoda</taxon>
        <taxon>Chelicerata</taxon>
        <taxon>Arachnida</taxon>
        <taxon>Araneae</taxon>
        <taxon>Araneomorphae</taxon>
        <taxon>Entelegynae</taxon>
        <taxon>Araneoidea</taxon>
        <taxon>Linyphiidae</taxon>
        <taxon>Erigoninae</taxon>
        <taxon>Oedothorax</taxon>
    </lineage>
</organism>
<name>A0AAV6VE57_9ARAC</name>
<evidence type="ECO:0000313" key="2">
    <source>
        <dbReference type="Proteomes" id="UP000827092"/>
    </source>
</evidence>
<protein>
    <submittedName>
        <fullName evidence="1">Uncharacterized protein</fullName>
    </submittedName>
</protein>
<reference evidence="1 2" key="1">
    <citation type="journal article" date="2022" name="Nat. Ecol. Evol.">
        <title>A masculinizing supergene underlies an exaggerated male reproductive morph in a spider.</title>
        <authorList>
            <person name="Hendrickx F."/>
            <person name="De Corte Z."/>
            <person name="Sonet G."/>
            <person name="Van Belleghem S.M."/>
            <person name="Kostlbacher S."/>
            <person name="Vangestel C."/>
        </authorList>
    </citation>
    <scope>NUCLEOTIDE SEQUENCE [LARGE SCALE GENOMIC DNA]</scope>
    <source>
        <strain evidence="1">W744_W776</strain>
    </source>
</reference>
<comment type="caution">
    <text evidence="1">The sequence shown here is derived from an EMBL/GenBank/DDBJ whole genome shotgun (WGS) entry which is preliminary data.</text>
</comment>
<gene>
    <name evidence="1" type="ORF">JTE90_004532</name>
</gene>